<accession>D4BS23</accession>
<keyword evidence="3" id="KW-1185">Reference proteome</keyword>
<name>D4BS23_BIFBR</name>
<evidence type="ECO:0000256" key="1">
    <source>
        <dbReference type="SAM" id="Phobius"/>
    </source>
</evidence>
<gene>
    <name evidence="2" type="ORF">BIFBRE_04914</name>
</gene>
<keyword evidence="1" id="KW-0472">Membrane</keyword>
<dbReference type="PATRIC" id="fig|518634.7.peg.1840"/>
<dbReference type="RefSeq" id="WP_003830596.1">
    <property type="nucleotide sequence ID" value="NZ_AP012324.1"/>
</dbReference>
<comment type="caution">
    <text evidence="2">The sequence shown here is derived from an EMBL/GenBank/DDBJ whole genome shotgun (WGS) entry which is preliminary data.</text>
</comment>
<evidence type="ECO:0000313" key="2">
    <source>
        <dbReference type="EMBL" id="EFE88236.1"/>
    </source>
</evidence>
<keyword evidence="1" id="KW-1133">Transmembrane helix</keyword>
<feature type="transmembrane region" description="Helical" evidence="1">
    <location>
        <begin position="50"/>
        <end position="71"/>
    </location>
</feature>
<keyword evidence="1" id="KW-0812">Transmembrane</keyword>
<reference evidence="2 3" key="1">
    <citation type="submission" date="2010-02" db="EMBL/GenBank/DDBJ databases">
        <authorList>
            <person name="Weinstock G."/>
            <person name="Sodergren E."/>
            <person name="Clifton S."/>
            <person name="Fulton L."/>
            <person name="Fulton B."/>
            <person name="Courtney L."/>
            <person name="Fronick C."/>
            <person name="Harrison M."/>
            <person name="Strong C."/>
            <person name="Farmer C."/>
            <person name="Delahaunty K."/>
            <person name="Markovic C."/>
            <person name="Hall O."/>
            <person name="Minx P."/>
            <person name="Tomlinson C."/>
            <person name="Mitreva M."/>
            <person name="Nelson J."/>
            <person name="Hou S."/>
            <person name="Wollam A."/>
            <person name="Pepin K.H."/>
            <person name="Johnson M."/>
            <person name="Bhonagiri V."/>
            <person name="Zhang X."/>
            <person name="Suruliraj S."/>
            <person name="Warren W."/>
            <person name="Chinwalla A."/>
            <person name="Mardis E.R."/>
            <person name="Wilson R.K."/>
        </authorList>
    </citation>
    <scope>NUCLEOTIDE SEQUENCE [LARGE SCALE GENOMIC DNA]</scope>
    <source>
        <strain evidence="2 3">DSM 20213</strain>
    </source>
</reference>
<dbReference type="HOGENOM" id="CLU_110135_0_0_11"/>
<feature type="transmembrane region" description="Helical" evidence="1">
    <location>
        <begin position="83"/>
        <end position="103"/>
    </location>
</feature>
<evidence type="ECO:0000313" key="3">
    <source>
        <dbReference type="Proteomes" id="UP000003191"/>
    </source>
</evidence>
<protein>
    <submittedName>
        <fullName evidence="2">Uncharacterized protein</fullName>
    </submittedName>
</protein>
<dbReference type="GeneID" id="29241840"/>
<dbReference type="Proteomes" id="UP000003191">
    <property type="component" value="Unassembled WGS sequence"/>
</dbReference>
<dbReference type="AlphaFoldDB" id="D4BS23"/>
<proteinExistence type="predicted"/>
<sequence>MAQITEASERPILKSKVFLYVTEFFSGMSVMAAELGASRLLAPYFSSSQIVWTIIIGTIMIALALGAVFGGRWTDKDPNPDKLYMRIMVAAALILGMGTGTYARQLKQYYPKMNIASVFGNGNMLTADVPNTTNRELFAKKPGSGSEENSMQQASKALNLRETTYERTGLIVDHSHRRQSAGRSAGHACH</sequence>
<dbReference type="EMBL" id="ACCG02000016">
    <property type="protein sequence ID" value="EFE88236.1"/>
    <property type="molecule type" value="Genomic_DNA"/>
</dbReference>
<dbReference type="STRING" id="1685.RY69_576"/>
<organism evidence="2 3">
    <name type="scientific">Bifidobacterium breve DSM 20213 = JCM 1192</name>
    <dbReference type="NCBI Taxonomy" id="518634"/>
    <lineage>
        <taxon>Bacteria</taxon>
        <taxon>Bacillati</taxon>
        <taxon>Actinomycetota</taxon>
        <taxon>Actinomycetes</taxon>
        <taxon>Bifidobacteriales</taxon>
        <taxon>Bifidobacteriaceae</taxon>
        <taxon>Bifidobacterium</taxon>
    </lineage>
</organism>
<feature type="transmembrane region" description="Helical" evidence="1">
    <location>
        <begin position="17"/>
        <end position="38"/>
    </location>
</feature>